<protein>
    <recommendedName>
        <fullName evidence="3">CHCH domain-containing protein</fullName>
    </recommendedName>
</protein>
<feature type="compositionally biased region" description="Polar residues" evidence="2">
    <location>
        <begin position="66"/>
        <end position="82"/>
    </location>
</feature>
<reference evidence="4 5" key="2">
    <citation type="journal article" date="2007" name="PLoS Biol.">
        <title>Principles of genome evolution in the Drosophila melanogaster species group.</title>
        <authorList>
            <person name="Ranz J.M."/>
            <person name="Maurin D."/>
            <person name="Chan Y.S."/>
            <person name="von Grotthuss M."/>
            <person name="Hillier L.W."/>
            <person name="Roote J."/>
            <person name="Ashburner M."/>
            <person name="Bergman C.M."/>
        </authorList>
    </citation>
    <scope>NUCLEOTIDE SEQUENCE [LARGE SCALE GENOMIC DNA]</scope>
    <source>
        <strain evidence="5">Tai18E2 / Tucson 14021-0261.01</strain>
    </source>
</reference>
<dbReference type="eggNOG" id="KOG4090">
    <property type="taxonomic scope" value="Eukaryota"/>
</dbReference>
<feature type="compositionally biased region" description="Low complexity" evidence="2">
    <location>
        <begin position="163"/>
        <end position="181"/>
    </location>
</feature>
<organism evidence="4 5">
    <name type="scientific">Drosophila yakuba</name>
    <name type="common">Fruit fly</name>
    <dbReference type="NCBI Taxonomy" id="7245"/>
    <lineage>
        <taxon>Eukaryota</taxon>
        <taxon>Metazoa</taxon>
        <taxon>Ecdysozoa</taxon>
        <taxon>Arthropoda</taxon>
        <taxon>Hexapoda</taxon>
        <taxon>Insecta</taxon>
        <taxon>Pterygota</taxon>
        <taxon>Neoptera</taxon>
        <taxon>Endopterygota</taxon>
        <taxon>Diptera</taxon>
        <taxon>Brachycera</taxon>
        <taxon>Muscomorpha</taxon>
        <taxon>Ephydroidea</taxon>
        <taxon>Drosophilidae</taxon>
        <taxon>Drosophila</taxon>
        <taxon>Sophophora</taxon>
    </lineage>
</organism>
<dbReference type="InterPro" id="IPR055304">
    <property type="entry name" value="CHCHD2/10-like"/>
</dbReference>
<evidence type="ECO:0000313" key="4">
    <source>
        <dbReference type="EMBL" id="EDW99172.2"/>
    </source>
</evidence>
<dbReference type="OrthoDB" id="1106148at2759"/>
<accession>B4PMN8</accession>
<dbReference type="GO" id="GO:0005739">
    <property type="term" value="C:mitochondrion"/>
    <property type="evidence" value="ECO:0007669"/>
    <property type="project" value="TreeGrafter"/>
</dbReference>
<evidence type="ECO:0000256" key="1">
    <source>
        <dbReference type="ARBA" id="ARBA00023157"/>
    </source>
</evidence>
<dbReference type="HOGENOM" id="CLU_093520_2_0_1"/>
<dbReference type="EMBL" id="CM000160">
    <property type="protein sequence ID" value="EDW99172.2"/>
    <property type="molecule type" value="Genomic_DNA"/>
</dbReference>
<dbReference type="GO" id="GO:0007005">
    <property type="term" value="P:mitochondrion organization"/>
    <property type="evidence" value="ECO:0007669"/>
    <property type="project" value="InterPro"/>
</dbReference>
<dbReference type="Proteomes" id="UP000002282">
    <property type="component" value="Chromosome 3R"/>
</dbReference>
<dbReference type="PANTHER" id="PTHR13523">
    <property type="entry name" value="COILED-COIL-HELIX-COILED-COIL-HELIX DOMAIN CONTAINING 2/NUR77"/>
    <property type="match status" value="1"/>
</dbReference>
<name>B4PMN8_DROYA</name>
<evidence type="ECO:0000259" key="3">
    <source>
        <dbReference type="Pfam" id="PF06747"/>
    </source>
</evidence>
<reference evidence="4 5" key="1">
    <citation type="journal article" date="2007" name="Nature">
        <title>Evolution of genes and genomes on the Drosophila phylogeny.</title>
        <authorList>
            <consortium name="Drosophila 12 Genomes Consortium"/>
            <person name="Clark A.G."/>
            <person name="Eisen M.B."/>
            <person name="Smith D.R."/>
            <person name="Bergman C.M."/>
            <person name="Oliver B."/>
            <person name="Markow T.A."/>
            <person name="Kaufman T.C."/>
            <person name="Kellis M."/>
            <person name="Gelbart W."/>
            <person name="Iyer V.N."/>
            <person name="Pollard D.A."/>
            <person name="Sackton T.B."/>
            <person name="Larracuente A.M."/>
            <person name="Singh N.D."/>
            <person name="Abad J.P."/>
            <person name="Abt D.N."/>
            <person name="Adryan B."/>
            <person name="Aguade M."/>
            <person name="Akashi H."/>
            <person name="Anderson W.W."/>
            <person name="Aquadro C.F."/>
            <person name="Ardell D.H."/>
            <person name="Arguello R."/>
            <person name="Artieri C.G."/>
            <person name="Barbash D.A."/>
            <person name="Barker D."/>
            <person name="Barsanti P."/>
            <person name="Batterham P."/>
            <person name="Batzoglou S."/>
            <person name="Begun D."/>
            <person name="Bhutkar A."/>
            <person name="Blanco E."/>
            <person name="Bosak S.A."/>
            <person name="Bradley R.K."/>
            <person name="Brand A.D."/>
            <person name="Brent M.R."/>
            <person name="Brooks A.N."/>
            <person name="Brown R.H."/>
            <person name="Butlin R.K."/>
            <person name="Caggese C."/>
            <person name="Calvi B.R."/>
            <person name="Bernardo de Carvalho A."/>
            <person name="Caspi A."/>
            <person name="Castrezana S."/>
            <person name="Celniker S.E."/>
            <person name="Chang J.L."/>
            <person name="Chapple C."/>
            <person name="Chatterji S."/>
            <person name="Chinwalla A."/>
            <person name="Civetta A."/>
            <person name="Clifton S.W."/>
            <person name="Comeron J.M."/>
            <person name="Costello J.C."/>
            <person name="Coyne J.A."/>
            <person name="Daub J."/>
            <person name="David R.G."/>
            <person name="Delcher A.L."/>
            <person name="Delehaunty K."/>
            <person name="Do C.B."/>
            <person name="Ebling H."/>
            <person name="Edwards K."/>
            <person name="Eickbush T."/>
            <person name="Evans J.D."/>
            <person name="Filipski A."/>
            <person name="Findeiss S."/>
            <person name="Freyhult E."/>
            <person name="Fulton L."/>
            <person name="Fulton R."/>
            <person name="Garcia A.C."/>
            <person name="Gardiner A."/>
            <person name="Garfield D.A."/>
            <person name="Garvin B.E."/>
            <person name="Gibson G."/>
            <person name="Gilbert D."/>
            <person name="Gnerre S."/>
            <person name="Godfrey J."/>
            <person name="Good R."/>
            <person name="Gotea V."/>
            <person name="Gravely B."/>
            <person name="Greenberg A.J."/>
            <person name="Griffiths-Jones S."/>
            <person name="Gross S."/>
            <person name="Guigo R."/>
            <person name="Gustafson E.A."/>
            <person name="Haerty W."/>
            <person name="Hahn M.W."/>
            <person name="Halligan D.L."/>
            <person name="Halpern A.L."/>
            <person name="Halter G.M."/>
            <person name="Han M.V."/>
            <person name="Heger A."/>
            <person name="Hillier L."/>
            <person name="Hinrichs A.S."/>
            <person name="Holmes I."/>
            <person name="Hoskins R.A."/>
            <person name="Hubisz M.J."/>
            <person name="Hultmark D."/>
            <person name="Huntley M.A."/>
            <person name="Jaffe D.B."/>
            <person name="Jagadeeshan S."/>
            <person name="Jeck W.R."/>
            <person name="Johnson J."/>
            <person name="Jones C.D."/>
            <person name="Jordan W.C."/>
            <person name="Karpen G.H."/>
            <person name="Kataoka E."/>
            <person name="Keightley P.D."/>
            <person name="Kheradpour P."/>
            <person name="Kirkness E.F."/>
            <person name="Koerich L.B."/>
            <person name="Kristiansen K."/>
            <person name="Kudrna D."/>
            <person name="Kulathinal R.J."/>
            <person name="Kumar S."/>
            <person name="Kwok R."/>
            <person name="Lander E."/>
            <person name="Langley C.H."/>
            <person name="Lapoint R."/>
            <person name="Lazzaro B.P."/>
            <person name="Lee S.J."/>
            <person name="Levesque L."/>
            <person name="Li R."/>
            <person name="Lin C.F."/>
            <person name="Lin M.F."/>
            <person name="Lindblad-Toh K."/>
            <person name="Llopart A."/>
            <person name="Long M."/>
            <person name="Low L."/>
            <person name="Lozovsky E."/>
            <person name="Lu J."/>
            <person name="Luo M."/>
            <person name="Machado C.A."/>
            <person name="Makalowski W."/>
            <person name="Marzo M."/>
            <person name="Matsuda M."/>
            <person name="Matzkin L."/>
            <person name="McAllister B."/>
            <person name="McBride C.S."/>
            <person name="McKernan B."/>
            <person name="McKernan K."/>
            <person name="Mendez-Lago M."/>
            <person name="Minx P."/>
            <person name="Mollenhauer M.U."/>
            <person name="Montooth K."/>
            <person name="Mount S.M."/>
            <person name="Mu X."/>
            <person name="Myers E."/>
            <person name="Negre B."/>
            <person name="Newfeld S."/>
            <person name="Nielsen R."/>
            <person name="Noor M.A."/>
            <person name="O'Grady P."/>
            <person name="Pachter L."/>
            <person name="Papaceit M."/>
            <person name="Parisi M.J."/>
            <person name="Parisi M."/>
            <person name="Parts L."/>
            <person name="Pedersen J.S."/>
            <person name="Pesole G."/>
            <person name="Phillippy A.M."/>
            <person name="Ponting C.P."/>
            <person name="Pop M."/>
            <person name="Porcelli D."/>
            <person name="Powell J.R."/>
            <person name="Prohaska S."/>
            <person name="Pruitt K."/>
            <person name="Puig M."/>
            <person name="Quesneville H."/>
            <person name="Ram K.R."/>
            <person name="Rand D."/>
            <person name="Rasmussen M.D."/>
            <person name="Reed L.K."/>
            <person name="Reenan R."/>
            <person name="Reily A."/>
            <person name="Remington K.A."/>
            <person name="Rieger T.T."/>
            <person name="Ritchie M.G."/>
            <person name="Robin C."/>
            <person name="Rogers Y.H."/>
            <person name="Rohde C."/>
            <person name="Rozas J."/>
            <person name="Rubenfield M.J."/>
            <person name="Ruiz A."/>
            <person name="Russo S."/>
            <person name="Salzberg S.L."/>
            <person name="Sanchez-Gracia A."/>
            <person name="Saranga D.J."/>
            <person name="Sato H."/>
            <person name="Schaeffer S.W."/>
            <person name="Schatz M.C."/>
            <person name="Schlenke T."/>
            <person name="Schwartz R."/>
            <person name="Segarra C."/>
            <person name="Singh R.S."/>
            <person name="Sirot L."/>
            <person name="Sirota M."/>
            <person name="Sisneros N.B."/>
            <person name="Smith C.D."/>
            <person name="Smith T.F."/>
            <person name="Spieth J."/>
            <person name="Stage D.E."/>
            <person name="Stark A."/>
            <person name="Stephan W."/>
            <person name="Strausberg R.L."/>
            <person name="Strempel S."/>
            <person name="Sturgill D."/>
            <person name="Sutton G."/>
            <person name="Sutton G.G."/>
            <person name="Tao W."/>
            <person name="Teichmann S."/>
            <person name="Tobari Y.N."/>
            <person name="Tomimura Y."/>
            <person name="Tsolas J.M."/>
            <person name="Valente V.L."/>
            <person name="Venter E."/>
            <person name="Venter J.C."/>
            <person name="Vicario S."/>
            <person name="Vieira F.G."/>
            <person name="Vilella A.J."/>
            <person name="Villasante A."/>
            <person name="Walenz B."/>
            <person name="Wang J."/>
            <person name="Wasserman M."/>
            <person name="Watts T."/>
            <person name="Wilson D."/>
            <person name="Wilson R.K."/>
            <person name="Wing R.A."/>
            <person name="Wolfner M.F."/>
            <person name="Wong A."/>
            <person name="Wong G.K."/>
            <person name="Wu C.I."/>
            <person name="Wu G."/>
            <person name="Yamamoto D."/>
            <person name="Yang H.P."/>
            <person name="Yang S.P."/>
            <person name="Yorke J.A."/>
            <person name="Yoshida K."/>
            <person name="Zdobnov E."/>
            <person name="Zhang P."/>
            <person name="Zhang Y."/>
            <person name="Zimin A.V."/>
            <person name="Baldwin J."/>
            <person name="Abdouelleil A."/>
            <person name="Abdulkadir J."/>
            <person name="Abebe A."/>
            <person name="Abera B."/>
            <person name="Abreu J."/>
            <person name="Acer S.C."/>
            <person name="Aftuck L."/>
            <person name="Alexander A."/>
            <person name="An P."/>
            <person name="Anderson E."/>
            <person name="Anderson S."/>
            <person name="Arachi H."/>
            <person name="Azer M."/>
            <person name="Bachantsang P."/>
            <person name="Barry A."/>
            <person name="Bayul T."/>
            <person name="Berlin A."/>
            <person name="Bessette D."/>
            <person name="Bloom T."/>
            <person name="Blye J."/>
            <person name="Boguslavskiy L."/>
            <person name="Bonnet C."/>
            <person name="Boukhgalter B."/>
            <person name="Bourzgui I."/>
            <person name="Brown A."/>
            <person name="Cahill P."/>
            <person name="Channer S."/>
            <person name="Cheshatsang Y."/>
            <person name="Chuda L."/>
            <person name="Citroen M."/>
            <person name="Collymore A."/>
            <person name="Cooke P."/>
            <person name="Costello M."/>
            <person name="D'Aco K."/>
            <person name="Daza R."/>
            <person name="De Haan G."/>
            <person name="DeGray S."/>
            <person name="DeMaso C."/>
            <person name="Dhargay N."/>
            <person name="Dooley K."/>
            <person name="Dooley E."/>
            <person name="Doricent M."/>
            <person name="Dorje P."/>
            <person name="Dorjee K."/>
            <person name="Dupes A."/>
            <person name="Elong R."/>
            <person name="Falk J."/>
            <person name="Farina A."/>
            <person name="Faro S."/>
            <person name="Ferguson D."/>
            <person name="Fisher S."/>
            <person name="Foley C.D."/>
            <person name="Franke A."/>
            <person name="Friedrich D."/>
            <person name="Gadbois L."/>
            <person name="Gearin G."/>
            <person name="Gearin C.R."/>
            <person name="Giannoukos G."/>
            <person name="Goode T."/>
            <person name="Graham J."/>
            <person name="Grandbois E."/>
            <person name="Grewal S."/>
            <person name="Gyaltsen K."/>
            <person name="Hafez N."/>
            <person name="Hagos B."/>
            <person name="Hall J."/>
            <person name="Henson C."/>
            <person name="Hollinger A."/>
            <person name="Honan T."/>
            <person name="Huard M.D."/>
            <person name="Hughes L."/>
            <person name="Hurhula B."/>
            <person name="Husby M.E."/>
            <person name="Kamat A."/>
            <person name="Kanga B."/>
            <person name="Kashin S."/>
            <person name="Khazanovich D."/>
            <person name="Kisner P."/>
            <person name="Lance K."/>
            <person name="Lara M."/>
            <person name="Lee W."/>
            <person name="Lennon N."/>
            <person name="Letendre F."/>
            <person name="LeVine R."/>
            <person name="Lipovsky A."/>
            <person name="Liu X."/>
            <person name="Liu J."/>
            <person name="Liu S."/>
            <person name="Lokyitsang T."/>
            <person name="Lokyitsang Y."/>
            <person name="Lubonja R."/>
            <person name="Lui A."/>
            <person name="MacDonald P."/>
            <person name="Magnisalis V."/>
            <person name="Maru K."/>
            <person name="Matthews C."/>
            <person name="McCusker W."/>
            <person name="McDonough S."/>
            <person name="Mehta T."/>
            <person name="Meldrim J."/>
            <person name="Meneus L."/>
            <person name="Mihai O."/>
            <person name="Mihalev A."/>
            <person name="Mihova T."/>
            <person name="Mittelman R."/>
            <person name="Mlenga V."/>
            <person name="Montmayeur A."/>
            <person name="Mulrain L."/>
            <person name="Navidi A."/>
            <person name="Naylor J."/>
            <person name="Negash T."/>
            <person name="Nguyen T."/>
            <person name="Nguyen N."/>
            <person name="Nicol R."/>
            <person name="Norbu C."/>
            <person name="Norbu N."/>
            <person name="Novod N."/>
            <person name="O'Neill B."/>
            <person name="Osman S."/>
            <person name="Markiewicz E."/>
            <person name="Oyono O.L."/>
            <person name="Patti C."/>
            <person name="Phunkhang P."/>
            <person name="Pierre F."/>
            <person name="Priest M."/>
            <person name="Raghuraman S."/>
            <person name="Rege F."/>
            <person name="Reyes R."/>
            <person name="Rise C."/>
            <person name="Rogov P."/>
            <person name="Ross K."/>
            <person name="Ryan E."/>
            <person name="Settipalli S."/>
            <person name="Shea T."/>
            <person name="Sherpa N."/>
            <person name="Shi L."/>
            <person name="Shih D."/>
            <person name="Sparrow T."/>
            <person name="Spaulding J."/>
            <person name="Stalker J."/>
            <person name="Stange-Thomann N."/>
            <person name="Stavropoulos S."/>
            <person name="Stone C."/>
            <person name="Strader C."/>
            <person name="Tesfaye S."/>
            <person name="Thomson T."/>
            <person name="Thoulutsang Y."/>
            <person name="Thoulutsang D."/>
            <person name="Topham K."/>
            <person name="Topping I."/>
            <person name="Tsamla T."/>
            <person name="Vassiliev H."/>
            <person name="Vo A."/>
            <person name="Wangchuk T."/>
            <person name="Wangdi T."/>
            <person name="Weiand M."/>
            <person name="Wilkinson J."/>
            <person name="Wilson A."/>
            <person name="Yadav S."/>
            <person name="Young G."/>
            <person name="Yu Q."/>
            <person name="Zembek L."/>
            <person name="Zhong D."/>
            <person name="Zimmer A."/>
            <person name="Zwirko Z."/>
            <person name="Jaffe D.B."/>
            <person name="Alvarez P."/>
            <person name="Brockman W."/>
            <person name="Butler J."/>
            <person name="Chin C."/>
            <person name="Gnerre S."/>
            <person name="Grabherr M."/>
            <person name="Kleber M."/>
            <person name="Mauceli E."/>
            <person name="MacCallum I."/>
        </authorList>
    </citation>
    <scope>NUCLEOTIDE SEQUENCE [LARGE SCALE GENOMIC DNA]</scope>
    <source>
        <strain evidence="5">Tai18E2 / Tucson 14021-0261.01</strain>
    </source>
</reference>
<dbReference type="SMR" id="B4PMN8"/>
<evidence type="ECO:0000256" key="2">
    <source>
        <dbReference type="SAM" id="MobiDB-lite"/>
    </source>
</evidence>
<feature type="region of interest" description="Disordered" evidence="2">
    <location>
        <begin position="42"/>
        <end position="126"/>
    </location>
</feature>
<dbReference type="Pfam" id="PF06747">
    <property type="entry name" value="CHCH"/>
    <property type="match status" value="1"/>
</dbReference>
<dbReference type="SUPFAM" id="SSF47072">
    <property type="entry name" value="Cysteine alpha-hairpin motif"/>
    <property type="match status" value="1"/>
</dbReference>
<dbReference type="AlphaFoldDB" id="B4PMN8"/>
<feature type="compositionally biased region" description="Low complexity" evidence="2">
    <location>
        <begin position="107"/>
        <end position="118"/>
    </location>
</feature>
<dbReference type="GO" id="GO:0005634">
    <property type="term" value="C:nucleus"/>
    <property type="evidence" value="ECO:0007669"/>
    <property type="project" value="TreeGrafter"/>
</dbReference>
<dbReference type="InterPro" id="IPR010625">
    <property type="entry name" value="CHCH"/>
</dbReference>
<evidence type="ECO:0000313" key="5">
    <source>
        <dbReference type="Proteomes" id="UP000002282"/>
    </source>
</evidence>
<feature type="compositionally biased region" description="Basic and acidic residues" evidence="2">
    <location>
        <begin position="54"/>
        <end position="65"/>
    </location>
</feature>
<dbReference type="InterPro" id="IPR009069">
    <property type="entry name" value="Cys_alpha_HP_mot_SF"/>
</dbReference>
<feature type="domain" description="CHCH" evidence="3">
    <location>
        <begin position="191"/>
        <end position="225"/>
    </location>
</feature>
<feature type="region of interest" description="Disordered" evidence="2">
    <location>
        <begin position="1"/>
        <end position="20"/>
    </location>
</feature>
<proteinExistence type="predicted"/>
<gene>
    <name evidence="4" type="primary">Dyak\GE23343</name>
    <name evidence="4" type="synonym">dyak_GLEANR_7138</name>
    <name evidence="4" type="synonym">GE23343</name>
    <name evidence="4" type="ORF">Dyak_GE23343</name>
</gene>
<feature type="region of interest" description="Disordered" evidence="2">
    <location>
        <begin position="162"/>
        <end position="184"/>
    </location>
</feature>
<keyword evidence="5" id="KW-1185">Reference proteome</keyword>
<dbReference type="KEGG" id="dya:Dyak_GE23343"/>
<sequence length="228" mass="24012">MKISGQSSSVPLGKLNSSVGCGSRVWKGQKSCQFILNSAFQARASQPPHSSAHFRKDMPRQRSESPRSTGSMRRQSSRSSHVFATKTPRGSSKDLPAVQQPKKESLPAAAPAASAAASTEAKGPTAGERFKDMATTAAGVAAGSAVGHAVGAGLTGMFQGRGQAAAPAKEQSQQEAAPSAARPQLVEDGPCAFELRQFLKCTEDNSGDLSACREFNEAMQQCRRRYNV</sequence>
<keyword evidence="1" id="KW-1015">Disulfide bond</keyword>
<dbReference type="PANTHER" id="PTHR13523:SF2">
    <property type="entry name" value="COILED-COIL-HELIX-COILED-COIL-HELIX DOMAIN CONTAINING 2, ISOFORM A-RELATED"/>
    <property type="match status" value="1"/>
</dbReference>
<dbReference type="PROSITE" id="PS51808">
    <property type="entry name" value="CHCH"/>
    <property type="match status" value="1"/>
</dbReference>